<feature type="region of interest" description="Disordered" evidence="1">
    <location>
        <begin position="1"/>
        <end position="20"/>
    </location>
</feature>
<organism evidence="2 3">
    <name type="scientific">Neotoma lepida</name>
    <name type="common">Desert woodrat</name>
    <dbReference type="NCBI Taxonomy" id="56216"/>
    <lineage>
        <taxon>Eukaryota</taxon>
        <taxon>Metazoa</taxon>
        <taxon>Chordata</taxon>
        <taxon>Craniata</taxon>
        <taxon>Vertebrata</taxon>
        <taxon>Euteleostomi</taxon>
        <taxon>Mammalia</taxon>
        <taxon>Eutheria</taxon>
        <taxon>Euarchontoglires</taxon>
        <taxon>Glires</taxon>
        <taxon>Rodentia</taxon>
        <taxon>Myomorpha</taxon>
        <taxon>Muroidea</taxon>
        <taxon>Cricetidae</taxon>
        <taxon>Neotominae</taxon>
        <taxon>Neotoma</taxon>
    </lineage>
</organism>
<name>A0A1A6H4N6_NEOLE</name>
<proteinExistence type="predicted"/>
<accession>A0A1A6H4N6</accession>
<sequence>MLVSNSQEQKVTPTPSRLEPTSLPYPLGFSLFFAHHHQILKAGQELHSFLSPLHLGTRGPWVFNTCGASGRRGPTQTQCDGAYTGSSVVVTVGAAGPLKGVQVWRAPDTGQYL</sequence>
<keyword evidence="3" id="KW-1185">Reference proteome</keyword>
<evidence type="ECO:0000313" key="2">
    <source>
        <dbReference type="EMBL" id="OBS73291.1"/>
    </source>
</evidence>
<dbReference type="OrthoDB" id="73209at2759"/>
<dbReference type="AlphaFoldDB" id="A0A1A6H4N6"/>
<comment type="caution">
    <text evidence="2">The sequence shown here is derived from an EMBL/GenBank/DDBJ whole genome shotgun (WGS) entry which is preliminary data.</text>
</comment>
<evidence type="ECO:0000313" key="3">
    <source>
        <dbReference type="Proteomes" id="UP000092124"/>
    </source>
</evidence>
<reference evidence="2 3" key="1">
    <citation type="submission" date="2016-06" db="EMBL/GenBank/DDBJ databases">
        <title>The Draft Genome Sequence and Annotation of the Desert Woodrat Neotoma lepida.</title>
        <authorList>
            <person name="Campbell M."/>
            <person name="Oakeson K.F."/>
            <person name="Yandell M."/>
            <person name="Halpert J.R."/>
            <person name="Dearing D."/>
        </authorList>
    </citation>
    <scope>NUCLEOTIDE SEQUENCE [LARGE SCALE GENOMIC DNA]</scope>
    <source>
        <strain evidence="2">417</strain>
        <tissue evidence="2">Liver</tissue>
    </source>
</reference>
<feature type="compositionally biased region" description="Polar residues" evidence="1">
    <location>
        <begin position="1"/>
        <end position="15"/>
    </location>
</feature>
<dbReference type="STRING" id="56216.A0A1A6H4N6"/>
<dbReference type="Proteomes" id="UP000092124">
    <property type="component" value="Unassembled WGS sequence"/>
</dbReference>
<feature type="non-terminal residue" evidence="2">
    <location>
        <position position="113"/>
    </location>
</feature>
<protein>
    <submittedName>
        <fullName evidence="2">Uncharacterized protein</fullName>
    </submittedName>
</protein>
<dbReference type="EMBL" id="LZPO01047449">
    <property type="protein sequence ID" value="OBS73291.1"/>
    <property type="molecule type" value="Genomic_DNA"/>
</dbReference>
<evidence type="ECO:0000256" key="1">
    <source>
        <dbReference type="SAM" id="MobiDB-lite"/>
    </source>
</evidence>
<gene>
    <name evidence="2" type="ORF">A6R68_12086</name>
</gene>